<comment type="caution">
    <text evidence="6">The sequence shown here is derived from an EMBL/GenBank/DDBJ whole genome shotgun (WGS) entry which is preliminary data.</text>
</comment>
<sequence length="500" mass="54258">MSFKLDLDTPSYKGTVSVNTGLFIGGKWVDPVEGGTIDVVNPATGKRLVAVSAGTAKDVDIAVDVARKAYQESWGLKVPGVERGKMLYKLADLIEAKIDEFGALETLDVGRPFYMSKNMDVAFAIAGLRYFAGQADKIKGETIESSEQKFTYTRREPYGIVGGIIPWNGPLLSCIFKMGPAVAAGNVIVIKPSEFTPLTSLKVAELVNEAGFPPGVVNIVNGLGSTVGHTISYHPQISRVSFTGSTLTGRKIQEASAKSNLKVVTLELGGKSPNIIFDDCNLAQTAKWSARGIYFNMGQACTAGSRMFVQEGIYDEFLAAFQEETKVWSQHTGDPFDLETQHGPQVSQIQFNRVMGYIDSAREDGATILTGGSRHGKEGYFIQPTIITDTRPDMKIIKEEIFGPVASVIKFKTEEEVIKMANDTTYGLACGLFTQNGARATRVAHALEAGTAWVNCYNVFDFNAPFGGYKQSGIGREWGSEGINEYTQIKSVHVNVGMEI</sequence>
<gene>
    <name evidence="6" type="ORF">E1B28_009454</name>
</gene>
<dbReference type="SUPFAM" id="SSF53720">
    <property type="entry name" value="ALDH-like"/>
    <property type="match status" value="1"/>
</dbReference>
<dbReference type="PANTHER" id="PTHR11699">
    <property type="entry name" value="ALDEHYDE DEHYDROGENASE-RELATED"/>
    <property type="match status" value="1"/>
</dbReference>
<dbReference type="EMBL" id="CM032186">
    <property type="protein sequence ID" value="KAG7090334.1"/>
    <property type="molecule type" value="Genomic_DNA"/>
</dbReference>
<dbReference type="FunFam" id="3.40.605.10:FF:000007">
    <property type="entry name" value="NAD/NADP-dependent betaine aldehyde dehydrogenase"/>
    <property type="match status" value="1"/>
</dbReference>
<reference evidence="6" key="1">
    <citation type="journal article" date="2021" name="Genome Biol. Evol.">
        <title>The assembled and annotated genome of the fairy-ring fungus Marasmius oreades.</title>
        <authorList>
            <person name="Hiltunen M."/>
            <person name="Ament-Velasquez S.L."/>
            <person name="Johannesson H."/>
        </authorList>
    </citation>
    <scope>NUCLEOTIDE SEQUENCE</scope>
    <source>
        <strain evidence="6">03SP1</strain>
    </source>
</reference>
<evidence type="ECO:0000313" key="7">
    <source>
        <dbReference type="Proteomes" id="UP001049176"/>
    </source>
</evidence>
<dbReference type="FunFam" id="3.40.605.10:FF:000026">
    <property type="entry name" value="Aldehyde dehydrogenase, putative"/>
    <property type="match status" value="1"/>
</dbReference>
<dbReference type="AlphaFoldDB" id="A0A9P7USM5"/>
<dbReference type="GeneID" id="66078530"/>
<evidence type="ECO:0000256" key="4">
    <source>
        <dbReference type="RuleBase" id="RU003345"/>
    </source>
</evidence>
<dbReference type="GO" id="GO:0004030">
    <property type="term" value="F:aldehyde dehydrogenase [NAD(P)+] activity"/>
    <property type="evidence" value="ECO:0007669"/>
    <property type="project" value="UniProtKB-ARBA"/>
</dbReference>
<evidence type="ECO:0000256" key="2">
    <source>
        <dbReference type="ARBA" id="ARBA00023002"/>
    </source>
</evidence>
<dbReference type="InterPro" id="IPR029510">
    <property type="entry name" value="Ald_DH_CS_GLU"/>
</dbReference>
<dbReference type="CDD" id="cd07091">
    <property type="entry name" value="ALDH_F1-2_Ald2-like"/>
    <property type="match status" value="1"/>
</dbReference>
<dbReference type="OrthoDB" id="310895at2759"/>
<feature type="domain" description="Aldehyde dehydrogenase" evidence="5">
    <location>
        <begin position="28"/>
        <end position="492"/>
    </location>
</feature>
<evidence type="ECO:0000256" key="1">
    <source>
        <dbReference type="ARBA" id="ARBA00009986"/>
    </source>
</evidence>
<dbReference type="RefSeq" id="XP_043006804.1">
    <property type="nucleotide sequence ID" value="XM_043154350.1"/>
</dbReference>
<dbReference type="InterPro" id="IPR016161">
    <property type="entry name" value="Ald_DH/histidinol_DH"/>
</dbReference>
<dbReference type="Gene3D" id="3.40.605.10">
    <property type="entry name" value="Aldehyde Dehydrogenase, Chain A, domain 1"/>
    <property type="match status" value="1"/>
</dbReference>
<dbReference type="PROSITE" id="PS00687">
    <property type="entry name" value="ALDEHYDE_DEHYDR_GLU"/>
    <property type="match status" value="1"/>
</dbReference>
<evidence type="ECO:0000256" key="3">
    <source>
        <dbReference type="PROSITE-ProRule" id="PRU10007"/>
    </source>
</evidence>
<name>A0A9P7USM5_9AGAR</name>
<dbReference type="Gene3D" id="3.40.309.10">
    <property type="entry name" value="Aldehyde Dehydrogenase, Chain A, domain 2"/>
    <property type="match status" value="1"/>
</dbReference>
<keyword evidence="2 4" id="KW-0560">Oxidoreductase</keyword>
<dbReference type="Proteomes" id="UP001049176">
    <property type="component" value="Chromosome 6"/>
</dbReference>
<comment type="similarity">
    <text evidence="1 4">Belongs to the aldehyde dehydrogenase family.</text>
</comment>
<organism evidence="6 7">
    <name type="scientific">Marasmius oreades</name>
    <name type="common">fairy-ring Marasmius</name>
    <dbReference type="NCBI Taxonomy" id="181124"/>
    <lineage>
        <taxon>Eukaryota</taxon>
        <taxon>Fungi</taxon>
        <taxon>Dikarya</taxon>
        <taxon>Basidiomycota</taxon>
        <taxon>Agaricomycotina</taxon>
        <taxon>Agaricomycetes</taxon>
        <taxon>Agaricomycetidae</taxon>
        <taxon>Agaricales</taxon>
        <taxon>Marasmiineae</taxon>
        <taxon>Marasmiaceae</taxon>
        <taxon>Marasmius</taxon>
    </lineage>
</organism>
<dbReference type="InterPro" id="IPR016162">
    <property type="entry name" value="Ald_DH_N"/>
</dbReference>
<dbReference type="PROSITE" id="PS00070">
    <property type="entry name" value="ALDEHYDE_DEHYDR_CYS"/>
    <property type="match status" value="1"/>
</dbReference>
<feature type="active site" evidence="3">
    <location>
        <position position="267"/>
    </location>
</feature>
<dbReference type="InterPro" id="IPR016163">
    <property type="entry name" value="Ald_DH_C"/>
</dbReference>
<dbReference type="KEGG" id="more:E1B28_009454"/>
<keyword evidence="7" id="KW-1185">Reference proteome</keyword>
<proteinExistence type="inferred from homology"/>
<dbReference type="InterPro" id="IPR016160">
    <property type="entry name" value="Ald_DH_CS_CYS"/>
</dbReference>
<evidence type="ECO:0000313" key="6">
    <source>
        <dbReference type="EMBL" id="KAG7090334.1"/>
    </source>
</evidence>
<dbReference type="Pfam" id="PF00171">
    <property type="entry name" value="Aldedh"/>
    <property type="match status" value="1"/>
</dbReference>
<dbReference type="InterPro" id="IPR015590">
    <property type="entry name" value="Aldehyde_DH_dom"/>
</dbReference>
<evidence type="ECO:0000259" key="5">
    <source>
        <dbReference type="Pfam" id="PF00171"/>
    </source>
</evidence>
<accession>A0A9P7USM5</accession>
<protein>
    <recommendedName>
        <fullName evidence="5">Aldehyde dehydrogenase domain-containing protein</fullName>
    </recommendedName>
</protein>
<dbReference type="FunFam" id="3.40.309.10:FF:000012">
    <property type="entry name" value="Betaine aldehyde dehydrogenase"/>
    <property type="match status" value="1"/>
</dbReference>